<evidence type="ECO:0000313" key="2">
    <source>
        <dbReference type="Proteomes" id="UP000290218"/>
    </source>
</evidence>
<dbReference type="AlphaFoldDB" id="A0A4Q1CCM8"/>
<dbReference type="Proteomes" id="UP000290218">
    <property type="component" value="Unassembled WGS sequence"/>
</dbReference>
<reference evidence="1 2" key="1">
    <citation type="submission" date="2019-01" db="EMBL/GenBank/DDBJ databases">
        <title>Lacunisphaera sp. strain TWA-58.</title>
        <authorList>
            <person name="Chen W.-M."/>
        </authorList>
    </citation>
    <scope>NUCLEOTIDE SEQUENCE [LARGE SCALE GENOMIC DNA]</scope>
    <source>
        <strain evidence="1 2">TWA-58</strain>
    </source>
</reference>
<accession>A0A4Q1CCM8</accession>
<organism evidence="1 2">
    <name type="scientific">Oleiharenicola lentus</name>
    <dbReference type="NCBI Taxonomy" id="2508720"/>
    <lineage>
        <taxon>Bacteria</taxon>
        <taxon>Pseudomonadati</taxon>
        <taxon>Verrucomicrobiota</taxon>
        <taxon>Opitutia</taxon>
        <taxon>Opitutales</taxon>
        <taxon>Opitutaceae</taxon>
        <taxon>Oleiharenicola</taxon>
    </lineage>
</organism>
<evidence type="ECO:0000313" key="1">
    <source>
        <dbReference type="EMBL" id="RXK56672.1"/>
    </source>
</evidence>
<dbReference type="RefSeq" id="WP_129048038.1">
    <property type="nucleotide sequence ID" value="NZ_SDHX01000001.1"/>
</dbReference>
<comment type="caution">
    <text evidence="1">The sequence shown here is derived from an EMBL/GenBank/DDBJ whole genome shotgun (WGS) entry which is preliminary data.</text>
</comment>
<dbReference type="EMBL" id="SDHX01000001">
    <property type="protein sequence ID" value="RXK56672.1"/>
    <property type="molecule type" value="Genomic_DNA"/>
</dbReference>
<protein>
    <submittedName>
        <fullName evidence="1">Uncharacterized protein</fullName>
    </submittedName>
</protein>
<proteinExistence type="predicted"/>
<keyword evidence="2" id="KW-1185">Reference proteome</keyword>
<gene>
    <name evidence="1" type="ORF">ESB00_12620</name>
</gene>
<name>A0A4Q1CCM8_9BACT</name>
<sequence length="147" mass="15992">MKAMFWIVVVLVVVAAIAVPLLAKDKPAPVEVRKITPEDSEVAEEWERVTAEPDVLGVNAARLKAAKWNWQIFINAAEFVRRDPLASCLDADITAALKKVKGVSAVSHDDREVWVVQAEAGGEDLVRACAGALDALAPEIRKQLENP</sequence>
<dbReference type="OrthoDB" id="3477441at2"/>